<protein>
    <recommendedName>
        <fullName evidence="10">Fluoride-specific ion channel</fullName>
    </recommendedName>
</protein>
<feature type="transmembrane region" description="Helical" evidence="10">
    <location>
        <begin position="88"/>
        <end position="109"/>
    </location>
</feature>
<name>A0ABQ6VCD0_9CORY</name>
<feature type="transmembrane region" description="Helical" evidence="10">
    <location>
        <begin position="121"/>
        <end position="146"/>
    </location>
</feature>
<dbReference type="Pfam" id="PF02537">
    <property type="entry name" value="CRCB"/>
    <property type="match status" value="1"/>
</dbReference>
<keyword evidence="3 10" id="KW-0812">Transmembrane</keyword>
<evidence type="ECO:0000313" key="12">
    <source>
        <dbReference type="Proteomes" id="UP000436181"/>
    </source>
</evidence>
<organism evidence="11 12">
    <name type="scientific">Corynebacterium zhongnanshanii</name>
    <dbReference type="NCBI Taxonomy" id="2768834"/>
    <lineage>
        <taxon>Bacteria</taxon>
        <taxon>Bacillati</taxon>
        <taxon>Actinomycetota</taxon>
        <taxon>Actinomycetes</taxon>
        <taxon>Mycobacteriales</taxon>
        <taxon>Corynebacteriaceae</taxon>
        <taxon>Corynebacterium</taxon>
    </lineage>
</organism>
<keyword evidence="4 10" id="KW-1133">Transmembrane helix</keyword>
<sequence>MVAAVTVGAWVAFSVCGGLGAVARYVADTSVLAGRLREPLARLTVINVVGSLLLGVVYAVFYVDYYVGFQAVPVGGQLGYRVDEWSWLLVRSSCVGFLGGFTTFSTVMVTAVTDAPLRKSLGWLVLMGTLCVLAWLAGCVGASAVLR</sequence>
<evidence type="ECO:0000256" key="3">
    <source>
        <dbReference type="ARBA" id="ARBA00022692"/>
    </source>
</evidence>
<evidence type="ECO:0000256" key="4">
    <source>
        <dbReference type="ARBA" id="ARBA00022989"/>
    </source>
</evidence>
<evidence type="ECO:0000313" key="11">
    <source>
        <dbReference type="EMBL" id="KAB3519214.1"/>
    </source>
</evidence>
<keyword evidence="6" id="KW-0813">Transport</keyword>
<keyword evidence="6" id="KW-0406">Ion transport</keyword>
<dbReference type="EMBL" id="WBZJ01000004">
    <property type="protein sequence ID" value="KAB3519214.1"/>
    <property type="molecule type" value="Genomic_DNA"/>
</dbReference>
<comment type="caution">
    <text evidence="11">The sequence shown here is derived from an EMBL/GenBank/DDBJ whole genome shotgun (WGS) entry which is preliminary data.</text>
</comment>
<evidence type="ECO:0000256" key="1">
    <source>
        <dbReference type="ARBA" id="ARBA00004651"/>
    </source>
</evidence>
<evidence type="ECO:0000256" key="10">
    <source>
        <dbReference type="RuleBase" id="RU004340"/>
    </source>
</evidence>
<evidence type="ECO:0000256" key="2">
    <source>
        <dbReference type="ARBA" id="ARBA00022475"/>
    </source>
</evidence>
<comment type="function">
    <text evidence="9">Fluoride-specific ion channel. Important for reducing fluoride concentration in the cell, thus reducing its toxicity.</text>
</comment>
<proteinExistence type="inferred from homology"/>
<dbReference type="InterPro" id="IPR003691">
    <property type="entry name" value="FluC"/>
</dbReference>
<reference evidence="11 12" key="1">
    <citation type="submission" date="2019-10" db="EMBL/GenBank/DDBJ databases">
        <title>Corynebacterium sp novel species isolated from the respiratory tract of Marmot.</title>
        <authorList>
            <person name="Zhang G."/>
        </authorList>
    </citation>
    <scope>NUCLEOTIDE SEQUENCE [LARGE SCALE GENOMIC DNA]</scope>
    <source>
        <strain evidence="11 12">336</strain>
    </source>
</reference>
<evidence type="ECO:0000256" key="6">
    <source>
        <dbReference type="ARBA" id="ARBA00023303"/>
    </source>
</evidence>
<comment type="catalytic activity">
    <reaction evidence="8">
        <text>fluoride(in) = fluoride(out)</text>
        <dbReference type="Rhea" id="RHEA:76159"/>
        <dbReference type="ChEBI" id="CHEBI:17051"/>
    </reaction>
    <physiologicalReaction direction="left-to-right" evidence="8">
        <dbReference type="Rhea" id="RHEA:76160"/>
    </physiologicalReaction>
</comment>
<gene>
    <name evidence="11" type="ORF">F8377_09490</name>
</gene>
<comment type="subcellular location">
    <subcellularLocation>
        <location evidence="1">Cell membrane</location>
        <topology evidence="1">Multi-pass membrane protein</topology>
    </subcellularLocation>
</comment>
<accession>A0ABQ6VCD0</accession>
<keyword evidence="12" id="KW-1185">Reference proteome</keyword>
<feature type="transmembrane region" description="Helical" evidence="10">
    <location>
        <begin position="44"/>
        <end position="67"/>
    </location>
</feature>
<evidence type="ECO:0000256" key="9">
    <source>
        <dbReference type="ARBA" id="ARBA00049940"/>
    </source>
</evidence>
<keyword evidence="5 10" id="KW-0472">Membrane</keyword>
<keyword evidence="6" id="KW-0407">Ion channel</keyword>
<evidence type="ECO:0000256" key="8">
    <source>
        <dbReference type="ARBA" id="ARBA00035585"/>
    </source>
</evidence>
<keyword evidence="2 10" id="KW-1003">Cell membrane</keyword>
<comment type="similarity">
    <text evidence="7 10">Belongs to the fluoride channel Fluc/FEX (TC 1.A.43) family.</text>
</comment>
<dbReference type="Proteomes" id="UP000436181">
    <property type="component" value="Unassembled WGS sequence"/>
</dbReference>
<evidence type="ECO:0000256" key="5">
    <source>
        <dbReference type="ARBA" id="ARBA00023136"/>
    </source>
</evidence>
<evidence type="ECO:0000256" key="7">
    <source>
        <dbReference type="ARBA" id="ARBA00035120"/>
    </source>
</evidence>